<evidence type="ECO:0000313" key="3">
    <source>
        <dbReference type="Proteomes" id="UP001159364"/>
    </source>
</evidence>
<sequence length="164" mass="17478">MGKKKHQDCKLHGKRVEKKSADSHVENDSPIDNGNSTGELNQPPNHECQTTDLNPTHKRVTQSTQQTLDIIHNQASQTNASSEERAEDTMTIDVVSKDGQSSKGGALQSGHIDPPPTDQSSSKATSLQGSLAPDLANGSGEKIGAPADPVIRKPAKENKGQKLL</sequence>
<dbReference type="AlphaFoldDB" id="A0AAV8SNT8"/>
<protein>
    <submittedName>
        <fullName evidence="2">Uncharacterized protein</fullName>
    </submittedName>
</protein>
<feature type="compositionally biased region" description="Polar residues" evidence="1">
    <location>
        <begin position="118"/>
        <end position="129"/>
    </location>
</feature>
<feature type="compositionally biased region" description="Basic and acidic residues" evidence="1">
    <location>
        <begin position="150"/>
        <end position="164"/>
    </location>
</feature>
<proteinExistence type="predicted"/>
<feature type="compositionally biased region" description="Polar residues" evidence="1">
    <location>
        <begin position="30"/>
        <end position="54"/>
    </location>
</feature>
<keyword evidence="3" id="KW-1185">Reference proteome</keyword>
<name>A0AAV8SNT8_9ROSI</name>
<feature type="compositionally biased region" description="Basic and acidic residues" evidence="1">
    <location>
        <begin position="18"/>
        <end position="27"/>
    </location>
</feature>
<comment type="caution">
    <text evidence="2">The sequence shown here is derived from an EMBL/GenBank/DDBJ whole genome shotgun (WGS) entry which is preliminary data.</text>
</comment>
<evidence type="ECO:0000313" key="2">
    <source>
        <dbReference type="EMBL" id="KAJ8753624.1"/>
    </source>
</evidence>
<dbReference type="EMBL" id="JAIWQS010000010">
    <property type="protein sequence ID" value="KAJ8753624.1"/>
    <property type="molecule type" value="Genomic_DNA"/>
</dbReference>
<reference evidence="2 3" key="1">
    <citation type="submission" date="2021-09" db="EMBL/GenBank/DDBJ databases">
        <title>Genomic insights and catalytic innovation underlie evolution of tropane alkaloids biosynthesis.</title>
        <authorList>
            <person name="Wang Y.-J."/>
            <person name="Tian T."/>
            <person name="Huang J.-P."/>
            <person name="Huang S.-X."/>
        </authorList>
    </citation>
    <scope>NUCLEOTIDE SEQUENCE [LARGE SCALE GENOMIC DNA]</scope>
    <source>
        <strain evidence="2">KIB-2018</strain>
        <tissue evidence="2">Leaf</tissue>
    </source>
</reference>
<accession>A0AAV8SNT8</accession>
<gene>
    <name evidence="2" type="ORF">K2173_022865</name>
</gene>
<feature type="region of interest" description="Disordered" evidence="1">
    <location>
        <begin position="1"/>
        <end position="164"/>
    </location>
</feature>
<feature type="compositionally biased region" description="Polar residues" evidence="1">
    <location>
        <begin position="61"/>
        <end position="81"/>
    </location>
</feature>
<organism evidence="2 3">
    <name type="scientific">Erythroxylum novogranatense</name>
    <dbReference type="NCBI Taxonomy" id="1862640"/>
    <lineage>
        <taxon>Eukaryota</taxon>
        <taxon>Viridiplantae</taxon>
        <taxon>Streptophyta</taxon>
        <taxon>Embryophyta</taxon>
        <taxon>Tracheophyta</taxon>
        <taxon>Spermatophyta</taxon>
        <taxon>Magnoliopsida</taxon>
        <taxon>eudicotyledons</taxon>
        <taxon>Gunneridae</taxon>
        <taxon>Pentapetalae</taxon>
        <taxon>rosids</taxon>
        <taxon>fabids</taxon>
        <taxon>Malpighiales</taxon>
        <taxon>Erythroxylaceae</taxon>
        <taxon>Erythroxylum</taxon>
    </lineage>
</organism>
<feature type="compositionally biased region" description="Basic residues" evidence="1">
    <location>
        <begin position="1"/>
        <end position="17"/>
    </location>
</feature>
<dbReference type="Proteomes" id="UP001159364">
    <property type="component" value="Linkage Group LG10"/>
</dbReference>
<evidence type="ECO:0000256" key="1">
    <source>
        <dbReference type="SAM" id="MobiDB-lite"/>
    </source>
</evidence>